<sequence>MERILLVGLEPHEGEELGAVLAESFRVSAWTSLPPITVDDGQLFVPRQNGPGQLRVDRVVFHGVFADDMDFFAGLALWGGPCLPDPHALLASRLKLPCLAKALAVSRFGAPKRGYLAPGATLWSDSERVAKWGNWHCGENKTRFTGRFEHDEACVIEPFLPGRSVRVAVLGEKAWQIELAGEDWKKSIHDSRAALESIADPELLADTRALQEAFGLPWIACDYIVAAEGQKFLLEVNAMPNVSRFPELWEAFQEQVRAWCARERG</sequence>
<evidence type="ECO:0000313" key="1">
    <source>
        <dbReference type="EMBL" id="MBB6048829.1"/>
    </source>
</evidence>
<keyword evidence="2" id="KW-1185">Reference proteome</keyword>
<dbReference type="RefSeq" id="WP_184192452.1">
    <property type="nucleotide sequence ID" value="NZ_JACHGW010000001.1"/>
</dbReference>
<gene>
    <name evidence="1" type="ORF">HNQ39_000591</name>
</gene>
<dbReference type="Gene3D" id="3.30.1490.20">
    <property type="entry name" value="ATP-grasp fold, A domain"/>
    <property type="match status" value="1"/>
</dbReference>
<dbReference type="Gene3D" id="3.30.470.20">
    <property type="entry name" value="ATP-grasp fold, B domain"/>
    <property type="match status" value="1"/>
</dbReference>
<dbReference type="SUPFAM" id="SSF56059">
    <property type="entry name" value="Glutathione synthetase ATP-binding domain-like"/>
    <property type="match status" value="1"/>
</dbReference>
<protein>
    <recommendedName>
        <fullName evidence="3">ATP-grasp domain-containing protein</fullName>
    </recommendedName>
</protein>
<comment type="caution">
    <text evidence="1">The sequence shown here is derived from an EMBL/GenBank/DDBJ whole genome shotgun (WGS) entry which is preliminary data.</text>
</comment>
<dbReference type="InterPro" id="IPR013815">
    <property type="entry name" value="ATP_grasp_subdomain_1"/>
</dbReference>
<dbReference type="Proteomes" id="UP000520814">
    <property type="component" value="Unassembled WGS sequence"/>
</dbReference>
<dbReference type="EMBL" id="JACHGW010000001">
    <property type="protein sequence ID" value="MBB6048829.1"/>
    <property type="molecule type" value="Genomic_DNA"/>
</dbReference>
<dbReference type="GO" id="GO:0005524">
    <property type="term" value="F:ATP binding"/>
    <property type="evidence" value="ECO:0007669"/>
    <property type="project" value="InterPro"/>
</dbReference>
<organism evidence="1 2">
    <name type="scientific">Armatimonas rosea</name>
    <dbReference type="NCBI Taxonomy" id="685828"/>
    <lineage>
        <taxon>Bacteria</taxon>
        <taxon>Bacillati</taxon>
        <taxon>Armatimonadota</taxon>
        <taxon>Armatimonadia</taxon>
        <taxon>Armatimonadales</taxon>
        <taxon>Armatimonadaceae</taxon>
        <taxon>Armatimonas</taxon>
    </lineage>
</organism>
<proteinExistence type="predicted"/>
<name>A0A7W9W3X0_ARMRO</name>
<dbReference type="AlphaFoldDB" id="A0A7W9W3X0"/>
<evidence type="ECO:0008006" key="3">
    <source>
        <dbReference type="Google" id="ProtNLM"/>
    </source>
</evidence>
<accession>A0A7W9W3X0</accession>
<reference evidence="1 2" key="1">
    <citation type="submission" date="2020-08" db="EMBL/GenBank/DDBJ databases">
        <title>Genomic Encyclopedia of Type Strains, Phase IV (KMG-IV): sequencing the most valuable type-strain genomes for metagenomic binning, comparative biology and taxonomic classification.</title>
        <authorList>
            <person name="Goeker M."/>
        </authorList>
    </citation>
    <scope>NUCLEOTIDE SEQUENCE [LARGE SCALE GENOMIC DNA]</scope>
    <source>
        <strain evidence="1 2">DSM 23562</strain>
    </source>
</reference>
<evidence type="ECO:0000313" key="2">
    <source>
        <dbReference type="Proteomes" id="UP000520814"/>
    </source>
</evidence>